<dbReference type="Proteomes" id="UP001497457">
    <property type="component" value="Chromosome 21rd"/>
</dbReference>
<organism evidence="3 4">
    <name type="scientific">Urochloa decumbens</name>
    <dbReference type="NCBI Taxonomy" id="240449"/>
    <lineage>
        <taxon>Eukaryota</taxon>
        <taxon>Viridiplantae</taxon>
        <taxon>Streptophyta</taxon>
        <taxon>Embryophyta</taxon>
        <taxon>Tracheophyta</taxon>
        <taxon>Spermatophyta</taxon>
        <taxon>Magnoliopsida</taxon>
        <taxon>Liliopsida</taxon>
        <taxon>Poales</taxon>
        <taxon>Poaceae</taxon>
        <taxon>PACMAD clade</taxon>
        <taxon>Panicoideae</taxon>
        <taxon>Panicodae</taxon>
        <taxon>Paniceae</taxon>
        <taxon>Melinidinae</taxon>
        <taxon>Urochloa</taxon>
    </lineage>
</organism>
<proteinExistence type="predicted"/>
<evidence type="ECO:0000259" key="2">
    <source>
        <dbReference type="Pfam" id="PF23247"/>
    </source>
</evidence>
<dbReference type="SUPFAM" id="SSF52058">
    <property type="entry name" value="L domain-like"/>
    <property type="match status" value="1"/>
</dbReference>
<keyword evidence="4" id="KW-1185">Reference proteome</keyword>
<name>A0ABC9AHX1_9POAL</name>
<dbReference type="InterPro" id="IPR050905">
    <property type="entry name" value="Plant_NBS-LRR"/>
</dbReference>
<feature type="region of interest" description="Disordered" evidence="1">
    <location>
        <begin position="674"/>
        <end position="705"/>
    </location>
</feature>
<feature type="domain" description="Disease resistance protein At4g27190-like leucine-rich repeats" evidence="2">
    <location>
        <begin position="983"/>
        <end position="1059"/>
    </location>
</feature>
<dbReference type="InterPro" id="IPR057135">
    <property type="entry name" value="At4g27190-like_LRR"/>
</dbReference>
<reference evidence="3" key="1">
    <citation type="submission" date="2024-10" db="EMBL/GenBank/DDBJ databases">
        <authorList>
            <person name="Ryan C."/>
        </authorList>
    </citation>
    <scope>NUCLEOTIDE SEQUENCE [LARGE SCALE GENOMIC DNA]</scope>
</reference>
<feature type="compositionally biased region" description="Basic and acidic residues" evidence="1">
    <location>
        <begin position="520"/>
        <end position="533"/>
    </location>
</feature>
<feature type="compositionally biased region" description="Low complexity" evidence="1">
    <location>
        <begin position="690"/>
        <end position="700"/>
    </location>
</feature>
<dbReference type="AlphaFoldDB" id="A0ABC9AHX1"/>
<feature type="region of interest" description="Disordered" evidence="1">
    <location>
        <begin position="514"/>
        <end position="533"/>
    </location>
</feature>
<dbReference type="InterPro" id="IPR032675">
    <property type="entry name" value="LRR_dom_sf"/>
</dbReference>
<dbReference type="Gene3D" id="3.80.10.10">
    <property type="entry name" value="Ribonuclease Inhibitor"/>
    <property type="match status" value="2"/>
</dbReference>
<feature type="compositionally biased region" description="Basic and acidic residues" evidence="1">
    <location>
        <begin position="674"/>
        <end position="683"/>
    </location>
</feature>
<sequence length="1127" mass="127708">MPTERIILKADNIDGAAEQIIRFLEDSDEGRDVIYFHGCYGFGASAILKTVAERLRSSSGSANTGATGRLGKIIHIDFSRWQSKRVLQKAIGEELELPRQVMALFDKNDEEDDFDGVEQSARGVIPYVKAAIMKELSDCSFLVVLHNGSGSYIDLWEAGVPVIGQLSRRVLWTSRGRFWHHAKDWHGEEFAPAELESARLSDVSIFLAPSPLFRSGRVKFLQIVTFLRNFMYAEAEEVAMYTGVPEPDMTPKIVMECILYRALLSGNDHNINWEFHVSNYWVCDGIIQDATDGCRSAWEIGNALKRNVNWDLCNRCAEGISKVLSGEQWIRTNRWVSVTSENSSKFQVPCQATSFFWTAATPSSTIGQNRTRVLEDSMFEHLDRCSSLRVIHLSYCNFSFSSPPFLSCNNLRFLMLDHCKDQDAQDRGEEKKYHHRSNCSQQDGGACFRSLWVLELSYTDWYWLLSKDTLDLMVDLRELHVKGFGNRSINHLHRCSGAGSNSSRLIKLRMVVDGSNKAPGNDDDHGTSGDRNEQVSPPVVAALSFPDLSSWHILKTVVLDGCGDLELIAYNSMPLSLESFTLISNVDTKIKIISFRGCAKLKGLLLRGMFYCLVELDISGTSIKTLDLSATNAIYLKRLFLLGCGELRAIQWPARDVSLEVLCIDTTTTTHAAWGREEGKSNKQQEATASDSPSRRGSSSATMCGKEGRTLIDSDLYISIRDPRVFRSLTPLRHTKGLQVEISSTTTVNKQQVADVNVHYKPAGNMYVDDVISSTPTTSNGSSSLQADCASIIMDVSEMSVPMRSMWLWHCPPAPTDSHWAKCYINIQDDETRTRLLLKGTATTTRQLTRAATTLPDLVSNGARTLHLHDSLSITCVPGPAPDAERNLDWDRLQWCRLERCPNLEGVVFATRPERHRRIAALFRDLQTFWASRLPKARYIWDWSPLFHHGYFSFEHLAFLHLDYCPRLVHVLPLYTSNTHGCRSLETLEIVCCGDLREVFPSNSSESQQREHQPRKFPRLKRIHLYELPKFQRICGHYRMLAPNLETMRIRGCWSLRHLPVVHDEAESSEKESSEDITPPTVDLNCEKEWWERLEWDGKKAGHHPSHYKPTYSAYNKKNLLRASVLR</sequence>
<evidence type="ECO:0000313" key="3">
    <source>
        <dbReference type="EMBL" id="CAL4980130.1"/>
    </source>
</evidence>
<evidence type="ECO:0000256" key="1">
    <source>
        <dbReference type="SAM" id="MobiDB-lite"/>
    </source>
</evidence>
<evidence type="ECO:0000313" key="4">
    <source>
        <dbReference type="Proteomes" id="UP001497457"/>
    </source>
</evidence>
<dbReference type="Pfam" id="PF23247">
    <property type="entry name" value="LRR_RPS2"/>
    <property type="match status" value="1"/>
</dbReference>
<dbReference type="EMBL" id="OZ075131">
    <property type="protein sequence ID" value="CAL4980130.1"/>
    <property type="molecule type" value="Genomic_DNA"/>
</dbReference>
<dbReference type="PANTHER" id="PTHR33463">
    <property type="entry name" value="NB-ARC DOMAIN-CONTAINING PROTEIN-RELATED"/>
    <property type="match status" value="1"/>
</dbReference>
<dbReference type="PANTHER" id="PTHR33463:SF209">
    <property type="entry name" value="DISEASE RESISTANCE PROTEIN RPS2-LIKE"/>
    <property type="match status" value="1"/>
</dbReference>
<accession>A0ABC9AHX1</accession>
<protein>
    <recommendedName>
        <fullName evidence="2">Disease resistance protein At4g27190-like leucine-rich repeats domain-containing protein</fullName>
    </recommendedName>
</protein>
<gene>
    <name evidence="3" type="ORF">URODEC1_LOCUS55524</name>
</gene>